<protein>
    <submittedName>
        <fullName evidence="2">GNAT family acetyltransferase</fullName>
    </submittedName>
</protein>
<comment type="caution">
    <text evidence="2">The sequence shown here is derived from an EMBL/GenBank/DDBJ whole genome shotgun (WGS) entry which is preliminary data.</text>
</comment>
<dbReference type="SUPFAM" id="SSF55729">
    <property type="entry name" value="Acyl-CoA N-acyltransferases (Nat)"/>
    <property type="match status" value="1"/>
</dbReference>
<dbReference type="RefSeq" id="WP_037975139.1">
    <property type="nucleotide sequence ID" value="NZ_CALIAO010000041.1"/>
</dbReference>
<dbReference type="InterPro" id="IPR016181">
    <property type="entry name" value="Acyl_CoA_acyltransferase"/>
</dbReference>
<dbReference type="InterPro" id="IPR000182">
    <property type="entry name" value="GNAT_dom"/>
</dbReference>
<dbReference type="CDD" id="cd04301">
    <property type="entry name" value="NAT_SF"/>
    <property type="match status" value="1"/>
</dbReference>
<feature type="domain" description="N-acetyltransferase" evidence="1">
    <location>
        <begin position="6"/>
        <end position="149"/>
    </location>
</feature>
<organism evidence="2 3">
    <name type="scientific">Synergistes jonesii</name>
    <dbReference type="NCBI Taxonomy" id="2754"/>
    <lineage>
        <taxon>Bacteria</taxon>
        <taxon>Thermotogati</taxon>
        <taxon>Synergistota</taxon>
        <taxon>Synergistia</taxon>
        <taxon>Synergistales</taxon>
        <taxon>Synergistaceae</taxon>
        <taxon>Synergistes</taxon>
    </lineage>
</organism>
<dbReference type="Proteomes" id="UP000027665">
    <property type="component" value="Unassembled WGS sequence"/>
</dbReference>
<evidence type="ECO:0000313" key="3">
    <source>
        <dbReference type="Proteomes" id="UP000027665"/>
    </source>
</evidence>
<proteinExistence type="predicted"/>
<name>A0A073J520_9BACT</name>
<dbReference type="GO" id="GO:0016747">
    <property type="term" value="F:acyltransferase activity, transferring groups other than amino-acyl groups"/>
    <property type="evidence" value="ECO:0007669"/>
    <property type="project" value="InterPro"/>
</dbReference>
<sequence length="157" mass="17773">MEWKIKSFDELSAKELYDILKQRCEIFVVEQKCPYADVDGADEKARQLFAYAEDGALAASMRLLPAGVTYDAFAMGRVAVARGFRGRGTAREMMERAIDFALDELGEKIIKIGAQNYLVPFYRSLGFEPISEVYLEDGIPHVDMELQSSAYKRREPS</sequence>
<dbReference type="PATRIC" id="fig|2754.20.peg.1681"/>
<dbReference type="GeneID" id="90983154"/>
<dbReference type="OrthoDB" id="9796171at2"/>
<dbReference type="STRING" id="2754.EH55_01175"/>
<dbReference type="Gene3D" id="3.40.630.30">
    <property type="match status" value="1"/>
</dbReference>
<evidence type="ECO:0000259" key="1">
    <source>
        <dbReference type="PROSITE" id="PS51186"/>
    </source>
</evidence>
<accession>A0A073J520</accession>
<reference evidence="2 3" key="1">
    <citation type="submission" date="2014-04" db="EMBL/GenBank/DDBJ databases">
        <title>Draft Genome Sequence of Synergistes jonesii.</title>
        <authorList>
            <person name="Coil D.A."/>
            <person name="Eisen J.A."/>
            <person name="Holland-Moritz H.E."/>
        </authorList>
    </citation>
    <scope>NUCLEOTIDE SEQUENCE [LARGE SCALE GENOMIC DNA]</scope>
    <source>
        <strain evidence="2 3">78-1</strain>
    </source>
</reference>
<dbReference type="EMBL" id="JMKI01000016">
    <property type="protein sequence ID" value="KEJ92822.1"/>
    <property type="molecule type" value="Genomic_DNA"/>
</dbReference>
<dbReference type="Pfam" id="PF13673">
    <property type="entry name" value="Acetyltransf_10"/>
    <property type="match status" value="1"/>
</dbReference>
<dbReference type="AlphaFoldDB" id="A0A073J520"/>
<keyword evidence="3" id="KW-1185">Reference proteome</keyword>
<dbReference type="eggNOG" id="COG2153">
    <property type="taxonomic scope" value="Bacteria"/>
</dbReference>
<dbReference type="PROSITE" id="PS51186">
    <property type="entry name" value="GNAT"/>
    <property type="match status" value="1"/>
</dbReference>
<keyword evidence="2" id="KW-0808">Transferase</keyword>
<evidence type="ECO:0000313" key="2">
    <source>
        <dbReference type="EMBL" id="KEJ92822.1"/>
    </source>
</evidence>
<gene>
    <name evidence="2" type="ORF">EH55_01175</name>
</gene>